<dbReference type="InterPro" id="IPR007353">
    <property type="entry name" value="DUF421"/>
</dbReference>
<dbReference type="PANTHER" id="PTHR34582">
    <property type="entry name" value="UPF0702 TRANSMEMBRANE PROTEIN YCAP"/>
    <property type="match status" value="1"/>
</dbReference>
<gene>
    <name evidence="10" type="ORF">SAMN06264849_104120</name>
</gene>
<evidence type="ECO:0000259" key="9">
    <source>
        <dbReference type="Pfam" id="PF20730"/>
    </source>
</evidence>
<evidence type="ECO:0000256" key="7">
    <source>
        <dbReference type="SAM" id="Phobius"/>
    </source>
</evidence>
<dbReference type="Pfam" id="PF04239">
    <property type="entry name" value="DUF421"/>
    <property type="match status" value="1"/>
</dbReference>
<dbReference type="Gene3D" id="3.30.240.20">
    <property type="entry name" value="bsu07140 like domains"/>
    <property type="match status" value="2"/>
</dbReference>
<evidence type="ECO:0000259" key="8">
    <source>
        <dbReference type="Pfam" id="PF04239"/>
    </source>
</evidence>
<dbReference type="InterPro" id="IPR048454">
    <property type="entry name" value="YetF_N"/>
</dbReference>
<proteinExistence type="inferred from homology"/>
<feature type="transmembrane region" description="Helical" evidence="7">
    <location>
        <begin position="7"/>
        <end position="26"/>
    </location>
</feature>
<dbReference type="EMBL" id="FXTI01000004">
    <property type="protein sequence ID" value="SMO61596.1"/>
    <property type="molecule type" value="Genomic_DNA"/>
</dbReference>
<evidence type="ECO:0000256" key="1">
    <source>
        <dbReference type="ARBA" id="ARBA00004651"/>
    </source>
</evidence>
<keyword evidence="6 7" id="KW-0472">Membrane</keyword>
<reference evidence="10 11" key="1">
    <citation type="submission" date="2017-05" db="EMBL/GenBank/DDBJ databases">
        <authorList>
            <person name="Varghese N."/>
            <person name="Submissions S."/>
        </authorList>
    </citation>
    <scope>NUCLEOTIDE SEQUENCE [LARGE SCALE GENOMIC DNA]</scope>
    <source>
        <strain evidence="10 11">DSM 45474</strain>
    </source>
</reference>
<evidence type="ECO:0000313" key="10">
    <source>
        <dbReference type="EMBL" id="SMO61596.1"/>
    </source>
</evidence>
<evidence type="ECO:0000256" key="4">
    <source>
        <dbReference type="ARBA" id="ARBA00022692"/>
    </source>
</evidence>
<protein>
    <submittedName>
        <fullName evidence="10">Uncharacterized membrane protein YcaP, DUF421 family</fullName>
    </submittedName>
</protein>
<evidence type="ECO:0000256" key="3">
    <source>
        <dbReference type="ARBA" id="ARBA00022475"/>
    </source>
</evidence>
<feature type="transmembrane region" description="Helical" evidence="7">
    <location>
        <begin position="60"/>
        <end position="81"/>
    </location>
</feature>
<dbReference type="GO" id="GO:0005886">
    <property type="term" value="C:plasma membrane"/>
    <property type="evidence" value="ECO:0007669"/>
    <property type="project" value="UniProtKB-SubCell"/>
</dbReference>
<evidence type="ECO:0000256" key="6">
    <source>
        <dbReference type="ARBA" id="ARBA00023136"/>
    </source>
</evidence>
<evidence type="ECO:0000256" key="5">
    <source>
        <dbReference type="ARBA" id="ARBA00022989"/>
    </source>
</evidence>
<keyword evidence="11" id="KW-1185">Reference proteome</keyword>
<keyword evidence="5 7" id="KW-1133">Transmembrane helix</keyword>
<sequence length="229" mass="26235">MESYFEVFYQTVFAFATILILARLLGKQQLSEMTYFEYINGITFGSIAGNMATDMDGNTLQHFFGVVLFGLLTFSMSYLSLKNRKARRWLEGDPVVMISRGKIIEKNLRKTRFNVDELMETLRKKDIFDISKVQYAVLENDGDLSVMLKPEEEPLTPKNSLTPPSEKPHLPMELVVEGQIIYDNLRKVGKSAKWLLEEVRKTASISSVKDVFYAALQSDGTLYVDKYQK</sequence>
<dbReference type="InterPro" id="IPR023090">
    <property type="entry name" value="UPF0702_alpha/beta_dom_sf"/>
</dbReference>
<feature type="domain" description="YetF-like N-terminal transmembrane" evidence="9">
    <location>
        <begin position="4"/>
        <end position="78"/>
    </location>
</feature>
<keyword evidence="3" id="KW-1003">Cell membrane</keyword>
<dbReference type="Pfam" id="PF20730">
    <property type="entry name" value="YetF_N"/>
    <property type="match status" value="1"/>
</dbReference>
<evidence type="ECO:0000256" key="2">
    <source>
        <dbReference type="ARBA" id="ARBA00006448"/>
    </source>
</evidence>
<feature type="domain" description="YetF C-terminal" evidence="8">
    <location>
        <begin position="82"/>
        <end position="216"/>
    </location>
</feature>
<dbReference type="AlphaFoldDB" id="A0A521CQB3"/>
<comment type="subcellular location">
    <subcellularLocation>
        <location evidence="1">Cell membrane</location>
        <topology evidence="1">Multi-pass membrane protein</topology>
    </subcellularLocation>
</comment>
<name>A0A521CQB3_9BACL</name>
<evidence type="ECO:0000313" key="11">
    <source>
        <dbReference type="Proteomes" id="UP000315636"/>
    </source>
</evidence>
<dbReference type="PANTHER" id="PTHR34582:SF7">
    <property type="entry name" value="UPF0702 TRANSMEMBRANE PROTEIN YDFS"/>
    <property type="match status" value="1"/>
</dbReference>
<dbReference type="RefSeq" id="WP_185956130.1">
    <property type="nucleotide sequence ID" value="NZ_FXTI01000004.1"/>
</dbReference>
<organism evidence="10 11">
    <name type="scientific">Melghirimyces algeriensis</name>
    <dbReference type="NCBI Taxonomy" id="910412"/>
    <lineage>
        <taxon>Bacteria</taxon>
        <taxon>Bacillati</taxon>
        <taxon>Bacillota</taxon>
        <taxon>Bacilli</taxon>
        <taxon>Bacillales</taxon>
        <taxon>Thermoactinomycetaceae</taxon>
        <taxon>Melghirimyces</taxon>
    </lineage>
</organism>
<accession>A0A521CQB3</accession>
<dbReference type="Proteomes" id="UP000315636">
    <property type="component" value="Unassembled WGS sequence"/>
</dbReference>
<comment type="similarity">
    <text evidence="2">Belongs to the UPF0702 family.</text>
</comment>
<keyword evidence="4 7" id="KW-0812">Transmembrane</keyword>